<dbReference type="EMBL" id="JAIZAY010000008">
    <property type="protein sequence ID" value="KAJ8037169.1"/>
    <property type="molecule type" value="Genomic_DNA"/>
</dbReference>
<gene>
    <name evidence="1" type="ORF">HOLleu_17918</name>
</gene>
<accession>A0A9Q1H8P2</accession>
<dbReference type="Proteomes" id="UP001152320">
    <property type="component" value="Chromosome 8"/>
</dbReference>
<dbReference type="AlphaFoldDB" id="A0A9Q1H8P2"/>
<organism evidence="1 2">
    <name type="scientific">Holothuria leucospilota</name>
    <name type="common">Black long sea cucumber</name>
    <name type="synonym">Mertensiothuria leucospilota</name>
    <dbReference type="NCBI Taxonomy" id="206669"/>
    <lineage>
        <taxon>Eukaryota</taxon>
        <taxon>Metazoa</taxon>
        <taxon>Echinodermata</taxon>
        <taxon>Eleutherozoa</taxon>
        <taxon>Echinozoa</taxon>
        <taxon>Holothuroidea</taxon>
        <taxon>Aspidochirotacea</taxon>
        <taxon>Aspidochirotida</taxon>
        <taxon>Holothuriidae</taxon>
        <taxon>Holothuria</taxon>
    </lineage>
</organism>
<name>A0A9Q1H8P2_HOLLE</name>
<evidence type="ECO:0000313" key="2">
    <source>
        <dbReference type="Proteomes" id="UP001152320"/>
    </source>
</evidence>
<protein>
    <submittedName>
        <fullName evidence="1">Uncharacterized protein</fullName>
    </submittedName>
</protein>
<proteinExistence type="predicted"/>
<comment type="caution">
    <text evidence="1">The sequence shown here is derived from an EMBL/GenBank/DDBJ whole genome shotgun (WGS) entry which is preliminary data.</text>
</comment>
<evidence type="ECO:0000313" key="1">
    <source>
        <dbReference type="EMBL" id="KAJ8037169.1"/>
    </source>
</evidence>
<sequence length="52" mass="6317">MHNFKCKVKDSLMIFHVRASLYMLKISERVQRPQKRSNVVYKPFNEYLVVPF</sequence>
<reference evidence="1" key="1">
    <citation type="submission" date="2021-10" db="EMBL/GenBank/DDBJ databases">
        <title>Tropical sea cucumber genome reveals ecological adaptation and Cuvierian tubules defense mechanism.</title>
        <authorList>
            <person name="Chen T."/>
        </authorList>
    </citation>
    <scope>NUCLEOTIDE SEQUENCE</scope>
    <source>
        <strain evidence="1">Nanhai2018</strain>
        <tissue evidence="1">Muscle</tissue>
    </source>
</reference>
<keyword evidence="2" id="KW-1185">Reference proteome</keyword>